<evidence type="ECO:0000313" key="3">
    <source>
        <dbReference type="EMBL" id="MFB9053205.1"/>
    </source>
</evidence>
<name>A0ABV5F183_9FLAO</name>
<dbReference type="InterPro" id="IPR045474">
    <property type="entry name" value="GEVED"/>
</dbReference>
<dbReference type="Proteomes" id="UP001589605">
    <property type="component" value="Unassembled WGS sequence"/>
</dbReference>
<dbReference type="SUPFAM" id="SSF49265">
    <property type="entry name" value="Fibronectin type III"/>
    <property type="match status" value="1"/>
</dbReference>
<reference evidence="3 4" key="1">
    <citation type="submission" date="2024-09" db="EMBL/GenBank/DDBJ databases">
        <authorList>
            <person name="Sun Q."/>
            <person name="Mori K."/>
        </authorList>
    </citation>
    <scope>NUCLEOTIDE SEQUENCE [LARGE SCALE GENOMIC DNA]</scope>
    <source>
        <strain evidence="3 4">CECT 8286</strain>
    </source>
</reference>
<accession>A0ABV5F183</accession>
<evidence type="ECO:0000256" key="1">
    <source>
        <dbReference type="ARBA" id="ARBA00022729"/>
    </source>
</evidence>
<dbReference type="Gene3D" id="2.60.40.10">
    <property type="entry name" value="Immunoglobulins"/>
    <property type="match status" value="2"/>
</dbReference>
<gene>
    <name evidence="3" type="ORF">ACFFVB_08945</name>
</gene>
<dbReference type="InterPro" id="IPR024079">
    <property type="entry name" value="MetalloPept_cat_dom_sf"/>
</dbReference>
<dbReference type="NCBIfam" id="TIGR04183">
    <property type="entry name" value="Por_Secre_tail"/>
    <property type="match status" value="1"/>
</dbReference>
<dbReference type="Pfam" id="PF18962">
    <property type="entry name" value="Por_Secre_tail"/>
    <property type="match status" value="1"/>
</dbReference>
<dbReference type="RefSeq" id="WP_382382382.1">
    <property type="nucleotide sequence ID" value="NZ_JBHMEZ010000011.1"/>
</dbReference>
<dbReference type="InterPro" id="IPR026444">
    <property type="entry name" value="Secre_tail"/>
</dbReference>
<comment type="caution">
    <text evidence="3">The sequence shown here is derived from an EMBL/GenBank/DDBJ whole genome shotgun (WGS) entry which is preliminary data.</text>
</comment>
<sequence>MIYLNTKSLLLLLLVSLYTSFLFAQSSSKFWKNVSNERVASKTLERKAQPEAYQIFQLELEAFKTALTKAPLSDSNRNSSGIIMEFPMSDGTFQQFEITESSIMAPKLSAKFPMIKTYKGIGLDDKTATMRFSVTQNGLHVFSLSAKRSSLFIDPYTVEGDKYMVYNRSDLGVDTQDFECLTDENIDLKSLKTDRASQTSNTNDGVLRTYRLALSCNAKYGALFAGDGTDLEKKANIQAQMAITINRVNEVYERDLAITLVFIDRNDELLYYDLENDPWGTEFSTKTQQVISTTLNDESLYDIGHNFNTTNGGNSGCVGCVCVDAVAPYTGDVSKGRGYTGMANPIGDAFDIDFVSHEMGHQFGGWHTMNTCSRSGNGISEVEPASGSSIMGYAGICGVNNVQVYSDAHFNYVNIRDISLNIQPGGVSDCGEQTVLDNKPPVAIAGQDYSIPVSTPFVLRGVGTDPDGTETLTYNWSQNDPERAPETGAPQSTWAYGPMYRSILPTDSPNRYLPSLSDVIAGNLTPKWEVTPSVARTMNFALTVRDNGSGFPIGVGQVASDFMTVTVVEGVPFTVSELLTTENWFVGLSREIKWEVGETNIAPINSTKVNIKLSLDGGLTYSIMLASNVDNDGSETIIVPDYESDNCRIMVEAADNIFYDISNVDFSIKKSGPIFILEHKEENVPYVVCSNEQSLTIPFKYTTVSGFNEVTTFSANNLPSGVTATFAPATTQVDTDVILTLKNFENAAIDSHNIDIVGTANSMSESIVKTLQIEASQLDSPILVSPSMGADVSNQVVLSWEVSPYADEYELEVSTSSDFSAEVNRYQLTNTQFEFQALENLTVYYWRVRAINECTFSNDSEVFSFITNLCSACASSGIINNPLLLSATTRVIFNAVDNVSGKTGYSDFTSIENQIKRGGVYPLSVYVDTAGNFITYTRVWIDWNNNCDFNDAGEMYDLGSATNVTNGITGGSPLEITVPLDAVLSSKTIMRVTTKYIENLDSNMKPDSCENSFDGEVEDYKLEVQPSLSIDDNTFDSFAVWPNPNKGSFTVSLNATSTNAVNIVLYDISGRLVFSKAYKSSYAFSQKIVLDHVASGLYLLEVNNGIHKTIKKIIVE</sequence>
<dbReference type="SUPFAM" id="SSF55486">
    <property type="entry name" value="Metalloproteases ('zincins'), catalytic domain"/>
    <property type="match status" value="1"/>
</dbReference>
<organism evidence="3 4">
    <name type="scientific">Formosa undariae</name>
    <dbReference type="NCBI Taxonomy" id="1325436"/>
    <lineage>
        <taxon>Bacteria</taxon>
        <taxon>Pseudomonadati</taxon>
        <taxon>Bacteroidota</taxon>
        <taxon>Flavobacteriia</taxon>
        <taxon>Flavobacteriales</taxon>
        <taxon>Flavobacteriaceae</taxon>
        <taxon>Formosa</taxon>
    </lineage>
</organism>
<protein>
    <submittedName>
        <fullName evidence="3">Reprolysin-like metallopeptidase</fullName>
    </submittedName>
</protein>
<dbReference type="EMBL" id="JBHMEZ010000011">
    <property type="protein sequence ID" value="MFB9053205.1"/>
    <property type="molecule type" value="Genomic_DNA"/>
</dbReference>
<feature type="domain" description="Fibronectin type-III" evidence="2">
    <location>
        <begin position="780"/>
        <end position="870"/>
    </location>
</feature>
<evidence type="ECO:0000313" key="4">
    <source>
        <dbReference type="Proteomes" id="UP001589605"/>
    </source>
</evidence>
<dbReference type="Pfam" id="PF13583">
    <property type="entry name" value="Reprolysin_4"/>
    <property type="match status" value="1"/>
</dbReference>
<keyword evidence="1" id="KW-0732">Signal</keyword>
<dbReference type="InterPro" id="IPR003961">
    <property type="entry name" value="FN3_dom"/>
</dbReference>
<proteinExistence type="predicted"/>
<dbReference type="PROSITE" id="PS50853">
    <property type="entry name" value="FN3"/>
    <property type="match status" value="1"/>
</dbReference>
<dbReference type="InterPro" id="IPR013783">
    <property type="entry name" value="Ig-like_fold"/>
</dbReference>
<evidence type="ECO:0000259" key="2">
    <source>
        <dbReference type="PROSITE" id="PS50853"/>
    </source>
</evidence>
<dbReference type="Pfam" id="PF20009">
    <property type="entry name" value="GEVED"/>
    <property type="match status" value="1"/>
</dbReference>
<dbReference type="CDD" id="cd00063">
    <property type="entry name" value="FN3"/>
    <property type="match status" value="1"/>
</dbReference>
<dbReference type="Gene3D" id="3.40.390.10">
    <property type="entry name" value="Collagenase (Catalytic Domain)"/>
    <property type="match status" value="1"/>
</dbReference>
<dbReference type="InterPro" id="IPR036116">
    <property type="entry name" value="FN3_sf"/>
</dbReference>
<keyword evidence="4" id="KW-1185">Reference proteome</keyword>